<dbReference type="Gene3D" id="3.40.630.30">
    <property type="match status" value="1"/>
</dbReference>
<keyword evidence="3" id="KW-1185">Reference proteome</keyword>
<reference evidence="3" key="1">
    <citation type="journal article" date="2019" name="Int. J. Syst. Evol. Microbiol.">
        <title>The Global Catalogue of Microorganisms (GCM) 10K type strain sequencing project: providing services to taxonomists for standard genome sequencing and annotation.</title>
        <authorList>
            <consortium name="The Broad Institute Genomics Platform"/>
            <consortium name="The Broad Institute Genome Sequencing Center for Infectious Disease"/>
            <person name="Wu L."/>
            <person name="Ma J."/>
        </authorList>
    </citation>
    <scope>NUCLEOTIDE SEQUENCE [LARGE SCALE GENOMIC DNA]</scope>
    <source>
        <strain evidence="3">KCTC 42143</strain>
    </source>
</reference>
<feature type="domain" description="N-acetyltransferase" evidence="1">
    <location>
        <begin position="9"/>
        <end position="176"/>
    </location>
</feature>
<dbReference type="SUPFAM" id="SSF55729">
    <property type="entry name" value="Acyl-CoA N-acyltransferases (Nat)"/>
    <property type="match status" value="1"/>
</dbReference>
<dbReference type="EC" id="2.3.-.-" evidence="2"/>
<dbReference type="CDD" id="cd04301">
    <property type="entry name" value="NAT_SF"/>
    <property type="match status" value="1"/>
</dbReference>
<name>A0ABW4NK40_9LACT</name>
<evidence type="ECO:0000313" key="2">
    <source>
        <dbReference type="EMBL" id="MFD1798783.1"/>
    </source>
</evidence>
<dbReference type="PANTHER" id="PTHR43072:SF60">
    <property type="entry name" value="L-2,4-DIAMINOBUTYRIC ACID ACETYLTRANSFERASE"/>
    <property type="match status" value="1"/>
</dbReference>
<proteinExistence type="predicted"/>
<dbReference type="PANTHER" id="PTHR43072">
    <property type="entry name" value="N-ACETYLTRANSFERASE"/>
    <property type="match status" value="1"/>
</dbReference>
<evidence type="ECO:0000259" key="1">
    <source>
        <dbReference type="PROSITE" id="PS51186"/>
    </source>
</evidence>
<gene>
    <name evidence="2" type="ORF">ACFSBK_02770</name>
</gene>
<comment type="caution">
    <text evidence="2">The sequence shown here is derived from an EMBL/GenBank/DDBJ whole genome shotgun (WGS) entry which is preliminary data.</text>
</comment>
<keyword evidence="2" id="KW-0808">Transferase</keyword>
<dbReference type="Pfam" id="PF00583">
    <property type="entry name" value="Acetyltransf_1"/>
    <property type="match status" value="1"/>
</dbReference>
<dbReference type="GO" id="GO:0016746">
    <property type="term" value="F:acyltransferase activity"/>
    <property type="evidence" value="ECO:0007669"/>
    <property type="project" value="UniProtKB-KW"/>
</dbReference>
<accession>A0ABW4NK40</accession>
<evidence type="ECO:0000313" key="3">
    <source>
        <dbReference type="Proteomes" id="UP001597285"/>
    </source>
</evidence>
<dbReference type="InterPro" id="IPR000182">
    <property type="entry name" value="GNAT_dom"/>
</dbReference>
<organism evidence="2 3">
    <name type="scientific">Carnobacterium antarcticum</name>
    <dbReference type="NCBI Taxonomy" id="2126436"/>
    <lineage>
        <taxon>Bacteria</taxon>
        <taxon>Bacillati</taxon>
        <taxon>Bacillota</taxon>
        <taxon>Bacilli</taxon>
        <taxon>Lactobacillales</taxon>
        <taxon>Carnobacteriaceae</taxon>
        <taxon>Carnobacterium</taxon>
    </lineage>
</organism>
<protein>
    <submittedName>
        <fullName evidence="2">GNAT family N-acetyltransferase</fullName>
        <ecNumber evidence="2">2.3.-.-</ecNumber>
    </submittedName>
</protein>
<dbReference type="PROSITE" id="PS51186">
    <property type="entry name" value="GNAT"/>
    <property type="match status" value="1"/>
</dbReference>
<dbReference type="RefSeq" id="WP_058919188.1">
    <property type="nucleotide sequence ID" value="NZ_JBHSQC010000015.1"/>
</dbReference>
<dbReference type="EMBL" id="JBHUFF010000008">
    <property type="protein sequence ID" value="MFD1798783.1"/>
    <property type="molecule type" value="Genomic_DNA"/>
</dbReference>
<keyword evidence="2" id="KW-0012">Acyltransferase</keyword>
<dbReference type="InterPro" id="IPR016181">
    <property type="entry name" value="Acyl_CoA_acyltransferase"/>
</dbReference>
<sequence>MSEKQSVAISIRPASPNDAAGVLAHVSQTSKETSFLTMGSEGPKITVEEEKHHLKKIDESDNNFLLLALDGENIVGMASINGGSSPKVKHIGELGVSIVKDYWGMGLGTLLLEDIIEWAAASGVIKRLELTVQARNKRAIHVYEKLGFLQEAVMQRGVKDDDGSYLDVCLMSLLIGETE</sequence>
<dbReference type="Proteomes" id="UP001597285">
    <property type="component" value="Unassembled WGS sequence"/>
</dbReference>